<feature type="region of interest" description="Disordered" evidence="10">
    <location>
        <begin position="282"/>
        <end position="305"/>
    </location>
</feature>
<comment type="function">
    <text evidence="8 9">Converts the free carboxyl group of a malonyl-thioester to its methyl ester by transfer of a methyl group from S-adenosyl-L-methionine (SAM). It allows to synthesize pimeloyl-ACP via the fatty acid synthetic pathway.</text>
</comment>
<accession>A0A840GCY1</accession>
<keyword evidence="6 9" id="KW-0949">S-adenosyl-L-methionine</keyword>
<dbReference type="GO" id="GO:0010340">
    <property type="term" value="F:carboxyl-O-methyltransferase activity"/>
    <property type="evidence" value="ECO:0007669"/>
    <property type="project" value="UniProtKB-UniRule"/>
</dbReference>
<evidence type="ECO:0000256" key="7">
    <source>
        <dbReference type="ARBA" id="ARBA00022756"/>
    </source>
</evidence>
<dbReference type="UniPathway" id="UPA00078"/>
<dbReference type="EC" id="2.1.1.197" evidence="3 9"/>
<evidence type="ECO:0000256" key="2">
    <source>
        <dbReference type="ARBA" id="ARBA00004746"/>
    </source>
</evidence>
<dbReference type="InterPro" id="IPR011814">
    <property type="entry name" value="BioC"/>
</dbReference>
<keyword evidence="4 9" id="KW-0489">Methyltransferase</keyword>
<dbReference type="GO" id="GO:0102130">
    <property type="term" value="F:malonyl-CoA methyltransferase activity"/>
    <property type="evidence" value="ECO:0007669"/>
    <property type="project" value="UniProtKB-EC"/>
</dbReference>
<dbReference type="Pfam" id="PF08241">
    <property type="entry name" value="Methyltransf_11"/>
    <property type="match status" value="1"/>
</dbReference>
<dbReference type="RefSeq" id="WP_184415211.1">
    <property type="nucleotide sequence ID" value="NZ_JACIGE010000011.1"/>
</dbReference>
<comment type="catalytic activity">
    <reaction evidence="1 9">
        <text>malonyl-[ACP] + S-adenosyl-L-methionine = malonyl-[ACP] methyl ester + S-adenosyl-L-homocysteine</text>
        <dbReference type="Rhea" id="RHEA:17105"/>
        <dbReference type="Rhea" id="RHEA-COMP:9623"/>
        <dbReference type="Rhea" id="RHEA-COMP:9954"/>
        <dbReference type="ChEBI" id="CHEBI:57856"/>
        <dbReference type="ChEBI" id="CHEBI:59789"/>
        <dbReference type="ChEBI" id="CHEBI:78449"/>
        <dbReference type="ChEBI" id="CHEBI:78845"/>
        <dbReference type="EC" id="2.1.1.197"/>
    </reaction>
</comment>
<dbReference type="GO" id="GO:0008757">
    <property type="term" value="F:S-adenosylmethionine-dependent methyltransferase activity"/>
    <property type="evidence" value="ECO:0007669"/>
    <property type="project" value="InterPro"/>
</dbReference>
<dbReference type="Gene3D" id="3.40.50.1820">
    <property type="entry name" value="alpha/beta hydrolase"/>
    <property type="match status" value="1"/>
</dbReference>
<dbReference type="PANTHER" id="PTHR43194:SF5">
    <property type="entry name" value="PIMELOYL-[ACYL-CARRIER PROTEIN] METHYL ESTER ESTERASE"/>
    <property type="match status" value="1"/>
</dbReference>
<dbReference type="GO" id="GO:0032259">
    <property type="term" value="P:methylation"/>
    <property type="evidence" value="ECO:0007669"/>
    <property type="project" value="UniProtKB-KW"/>
</dbReference>
<proteinExistence type="inferred from homology"/>
<evidence type="ECO:0000256" key="6">
    <source>
        <dbReference type="ARBA" id="ARBA00022691"/>
    </source>
</evidence>
<evidence type="ECO:0000256" key="5">
    <source>
        <dbReference type="ARBA" id="ARBA00022679"/>
    </source>
</evidence>
<keyword evidence="5 9" id="KW-0808">Transferase</keyword>
<organism evidence="13 14">
    <name type="scientific">Rhodocyclus tenuis</name>
    <name type="common">Rhodospirillum tenue</name>
    <dbReference type="NCBI Taxonomy" id="1066"/>
    <lineage>
        <taxon>Bacteria</taxon>
        <taxon>Pseudomonadati</taxon>
        <taxon>Pseudomonadota</taxon>
        <taxon>Betaproteobacteria</taxon>
        <taxon>Rhodocyclales</taxon>
        <taxon>Rhodocyclaceae</taxon>
        <taxon>Rhodocyclus</taxon>
    </lineage>
</organism>
<dbReference type="PROSITE" id="PS51257">
    <property type="entry name" value="PROKAR_LIPOPROTEIN"/>
    <property type="match status" value="1"/>
</dbReference>
<evidence type="ECO:0000256" key="1">
    <source>
        <dbReference type="ARBA" id="ARBA00000852"/>
    </source>
</evidence>
<dbReference type="SUPFAM" id="SSF53335">
    <property type="entry name" value="S-adenosyl-L-methionine-dependent methyltransferases"/>
    <property type="match status" value="1"/>
</dbReference>
<name>A0A840GCY1_RHOTE</name>
<dbReference type="InterPro" id="IPR000073">
    <property type="entry name" value="AB_hydrolase_1"/>
</dbReference>
<keyword evidence="14" id="KW-1185">Reference proteome</keyword>
<dbReference type="SUPFAM" id="SSF53474">
    <property type="entry name" value="alpha/beta-Hydrolases"/>
    <property type="match status" value="1"/>
</dbReference>
<dbReference type="Proteomes" id="UP000587070">
    <property type="component" value="Unassembled WGS sequence"/>
</dbReference>
<reference evidence="13 14" key="1">
    <citation type="submission" date="2020-08" db="EMBL/GenBank/DDBJ databases">
        <title>Genome sequencing of Purple Non-Sulfur Bacteria from various extreme environments.</title>
        <authorList>
            <person name="Mayer M."/>
        </authorList>
    </citation>
    <scope>NUCLEOTIDE SEQUENCE [LARGE SCALE GENOMIC DNA]</scope>
    <source>
        <strain evidence="13 14">2761</strain>
    </source>
</reference>
<dbReference type="InterPro" id="IPR013216">
    <property type="entry name" value="Methyltransf_11"/>
</dbReference>
<dbReference type="GO" id="GO:0009102">
    <property type="term" value="P:biotin biosynthetic process"/>
    <property type="evidence" value="ECO:0007669"/>
    <property type="project" value="UniProtKB-UniRule"/>
</dbReference>
<comment type="pathway">
    <text evidence="2 9">Cofactor biosynthesis; biotin biosynthesis.</text>
</comment>
<evidence type="ECO:0000256" key="3">
    <source>
        <dbReference type="ARBA" id="ARBA00012327"/>
    </source>
</evidence>
<dbReference type="Pfam" id="PF12697">
    <property type="entry name" value="Abhydrolase_6"/>
    <property type="match status" value="1"/>
</dbReference>
<evidence type="ECO:0000313" key="13">
    <source>
        <dbReference type="EMBL" id="MBB4248488.1"/>
    </source>
</evidence>
<dbReference type="CDD" id="cd02440">
    <property type="entry name" value="AdoMet_MTases"/>
    <property type="match status" value="1"/>
</dbReference>
<dbReference type="InterPro" id="IPR029058">
    <property type="entry name" value="AB_hydrolase_fold"/>
</dbReference>
<evidence type="ECO:0000256" key="4">
    <source>
        <dbReference type="ARBA" id="ARBA00022603"/>
    </source>
</evidence>
<keyword evidence="7 9" id="KW-0093">Biotin biosynthesis</keyword>
<protein>
    <recommendedName>
        <fullName evidence="3 9">Malonyl-[acyl-carrier protein] O-methyltransferase</fullName>
        <shortName evidence="9">Malonyl-ACP O-methyltransferase</shortName>
        <ecNumber evidence="3 9">2.1.1.197</ecNumber>
    </recommendedName>
    <alternativeName>
        <fullName evidence="9">Biotin synthesis protein BioC</fullName>
    </alternativeName>
</protein>
<dbReference type="AlphaFoldDB" id="A0A840GCY1"/>
<feature type="compositionally biased region" description="Low complexity" evidence="10">
    <location>
        <begin position="355"/>
        <end position="365"/>
    </location>
</feature>
<dbReference type="InterPro" id="IPR050228">
    <property type="entry name" value="Carboxylesterase_BioH"/>
</dbReference>
<dbReference type="Gene3D" id="3.40.50.150">
    <property type="entry name" value="Vaccinia Virus protein VP39"/>
    <property type="match status" value="1"/>
</dbReference>
<evidence type="ECO:0000259" key="11">
    <source>
        <dbReference type="Pfam" id="PF08241"/>
    </source>
</evidence>
<evidence type="ECO:0000313" key="14">
    <source>
        <dbReference type="Proteomes" id="UP000587070"/>
    </source>
</evidence>
<evidence type="ECO:0000259" key="12">
    <source>
        <dbReference type="Pfam" id="PF12697"/>
    </source>
</evidence>
<feature type="compositionally biased region" description="Polar residues" evidence="10">
    <location>
        <begin position="366"/>
        <end position="377"/>
    </location>
</feature>
<gene>
    <name evidence="9" type="primary">bioC</name>
    <name evidence="13" type="ORF">GGD90_002880</name>
</gene>
<evidence type="ECO:0000256" key="8">
    <source>
        <dbReference type="ARBA" id="ARBA00025006"/>
    </source>
</evidence>
<dbReference type="PANTHER" id="PTHR43194">
    <property type="entry name" value="HYDROLASE ALPHA/BETA FOLD FAMILY"/>
    <property type="match status" value="1"/>
</dbReference>
<feature type="domain" description="Methyltransferase type 11" evidence="11">
    <location>
        <begin position="385"/>
        <end position="475"/>
    </location>
</feature>
<feature type="domain" description="AB hydrolase-1" evidence="12">
    <location>
        <begin position="13"/>
        <end position="266"/>
    </location>
</feature>
<sequence length="599" mass="61864">MKDGNRRGGELALIHGWGIGSACWGAAADALHSALGTDWNVRLVSLPGYGSTADSTADGNAANTANDNADGSTGADASFAAAADALLASLPEGVVLCGWSLGGLLALQAAATAPQRVGGLILVGSTPCFTQRTDWPAAQAPAVLAAFHAALASDAAATRKRFIALLNQGDTQARTLTRALAAAQGDSAEPAPAALARGLDWLRDVDLRERVPHINVPTLLIHGERDALTPPAAGRFLAATLPDAEFESFSDAAHAPFLADPQRFAARIAGFVAALPASRRAKARDGERSCNEAAEATSANPLANDAAALPPKQRVRAAFERAATSYDAAAVVQRQVADLLGAGLPPAGTGRAEEQSAAQAEAQSATQHRPTTASTTASGALRAIDAGCGTGYGGALLRARWPALELVAADFAPAMLAHPTHATGGALRLAADIEALPCADASFDLYWSSLAIQWCDSARVAREAARTLRAGGRLALATLGPDTFAELRAAFAGVDRYRHTLAFAPPQALAGHLRAAGFTDIRIERQTLTLHYRELRELLAAVREIGANGVGAGARRGLMSRSVWQAFTAAYEEQRQPQGLPASYDVILAYASKPAASAA</sequence>
<dbReference type="InterPro" id="IPR029063">
    <property type="entry name" value="SAM-dependent_MTases_sf"/>
</dbReference>
<dbReference type="EMBL" id="JACIGE010000011">
    <property type="protein sequence ID" value="MBB4248488.1"/>
    <property type="molecule type" value="Genomic_DNA"/>
</dbReference>
<comment type="similarity">
    <text evidence="9">Belongs to the methyltransferase superfamily.</text>
</comment>
<feature type="region of interest" description="Disordered" evidence="10">
    <location>
        <begin position="344"/>
        <end position="377"/>
    </location>
</feature>
<comment type="caution">
    <text evidence="13">The sequence shown here is derived from an EMBL/GenBank/DDBJ whole genome shotgun (WGS) entry which is preliminary data.</text>
</comment>
<dbReference type="HAMAP" id="MF_00835">
    <property type="entry name" value="BioC"/>
    <property type="match status" value="1"/>
</dbReference>
<evidence type="ECO:0000256" key="10">
    <source>
        <dbReference type="SAM" id="MobiDB-lite"/>
    </source>
</evidence>
<evidence type="ECO:0000256" key="9">
    <source>
        <dbReference type="HAMAP-Rule" id="MF_00835"/>
    </source>
</evidence>